<gene>
    <name evidence="1" type="ORF">H0235_011099</name>
</gene>
<comment type="caution">
    <text evidence="1">The sequence shown here is derived from an EMBL/GenBank/DDBJ whole genome shotgun (WGS) entry which is preliminary data.</text>
</comment>
<keyword evidence="2" id="KW-1185">Reference proteome</keyword>
<dbReference type="Proteomes" id="UP000600918">
    <property type="component" value="Unassembled WGS sequence"/>
</dbReference>
<evidence type="ECO:0000313" key="2">
    <source>
        <dbReference type="Proteomes" id="UP000600918"/>
    </source>
</evidence>
<protein>
    <submittedName>
        <fullName evidence="1">Uncharacterized protein</fullName>
    </submittedName>
</protein>
<reference evidence="1" key="1">
    <citation type="journal article" date="2020" name="G3 (Bethesda)">
        <title>High-Quality Assemblies for Three Invasive Social Wasps from the &lt;i&gt;Vespula&lt;/i&gt; Genus.</title>
        <authorList>
            <person name="Harrop T.W.R."/>
            <person name="Guhlin J."/>
            <person name="McLaughlin G.M."/>
            <person name="Permina E."/>
            <person name="Stockwell P."/>
            <person name="Gilligan J."/>
            <person name="Le Lec M.F."/>
            <person name="Gruber M.A.M."/>
            <person name="Quinn O."/>
            <person name="Lovegrove M."/>
            <person name="Duncan E.J."/>
            <person name="Remnant E.J."/>
            <person name="Van Eeckhoven J."/>
            <person name="Graham B."/>
            <person name="Knapp R.A."/>
            <person name="Langford K.W."/>
            <person name="Kronenberg Z."/>
            <person name="Press M.O."/>
            <person name="Eacker S.M."/>
            <person name="Wilson-Rankin E.E."/>
            <person name="Purcell J."/>
            <person name="Lester P.J."/>
            <person name="Dearden P.K."/>
        </authorList>
    </citation>
    <scope>NUCLEOTIDE SEQUENCE</scope>
    <source>
        <strain evidence="1">Volc-1</strain>
    </source>
</reference>
<name>A0A834U4S9_VESPE</name>
<evidence type="ECO:0000313" key="1">
    <source>
        <dbReference type="EMBL" id="KAF7416568.1"/>
    </source>
</evidence>
<organism evidence="1 2">
    <name type="scientific">Vespula pensylvanica</name>
    <name type="common">Western yellow jacket</name>
    <name type="synonym">Wasp</name>
    <dbReference type="NCBI Taxonomy" id="30213"/>
    <lineage>
        <taxon>Eukaryota</taxon>
        <taxon>Metazoa</taxon>
        <taxon>Ecdysozoa</taxon>
        <taxon>Arthropoda</taxon>
        <taxon>Hexapoda</taxon>
        <taxon>Insecta</taxon>
        <taxon>Pterygota</taxon>
        <taxon>Neoptera</taxon>
        <taxon>Endopterygota</taxon>
        <taxon>Hymenoptera</taxon>
        <taxon>Apocrita</taxon>
        <taxon>Aculeata</taxon>
        <taxon>Vespoidea</taxon>
        <taxon>Vespidae</taxon>
        <taxon>Vespinae</taxon>
        <taxon>Vespula</taxon>
    </lineage>
</organism>
<dbReference type="AlphaFoldDB" id="A0A834U4S9"/>
<accession>A0A834U4S9</accession>
<dbReference type="EMBL" id="JACSDY010000010">
    <property type="protein sequence ID" value="KAF7416568.1"/>
    <property type="molecule type" value="Genomic_DNA"/>
</dbReference>
<proteinExistence type="predicted"/>
<sequence length="66" mass="7793">MSPNKWQESIASNQDLIDAKEVAEEYHEFQVEEENLQEISSGQGNIRPFNIHEKHVRMIVQRKQNN</sequence>